<evidence type="ECO:0000313" key="1">
    <source>
        <dbReference type="EMBL" id="NVL04813.1"/>
    </source>
</evidence>
<organism evidence="1">
    <name type="scientific">Bradyrhizobium quebecense</name>
    <dbReference type="NCBI Taxonomy" id="2748629"/>
    <lineage>
        <taxon>Bacteria</taxon>
        <taxon>Pseudomonadati</taxon>
        <taxon>Pseudomonadota</taxon>
        <taxon>Alphaproteobacteria</taxon>
        <taxon>Hyphomicrobiales</taxon>
        <taxon>Nitrobacteraceae</taxon>
        <taxon>Bradyrhizobium</taxon>
    </lineage>
</organism>
<gene>
    <name evidence="1" type="ORF">HU230_03415</name>
</gene>
<protein>
    <submittedName>
        <fullName evidence="1">Uncharacterized protein</fullName>
    </submittedName>
</protein>
<sequence length="162" mass="17427">MNTRRRKVIWCGGSPGQDCLDACKFGKLDIESIAGQPSAVHLRDGRAMIVALDDGTSTAGLQTDTATMLRKALAHGLMAFVSCSFNDATAVAVALKNWRLNGIVGILPRGEESDLLEEIIRVREQPTINAELQVVGGESLSSEEEILLKRAFGDCSTVKLVK</sequence>
<reference evidence="1" key="1">
    <citation type="submission" date="2020-06" db="EMBL/GenBank/DDBJ databases">
        <title>Whole Genome Sequence of Bradyrhizobium sp. Strain 66S1MB.</title>
        <authorList>
            <person name="Bromfield E."/>
            <person name="Cloutier S."/>
        </authorList>
    </citation>
    <scope>NUCLEOTIDE SEQUENCE</scope>
    <source>
        <strain evidence="1">66S1MB</strain>
    </source>
</reference>
<accession>A0A974AE16</accession>
<dbReference type="AlphaFoldDB" id="A0A974AE16"/>
<comment type="caution">
    <text evidence="1">The sequence shown here is derived from an EMBL/GenBank/DDBJ whole genome shotgun (WGS) entry which is preliminary data.</text>
</comment>
<proteinExistence type="predicted"/>
<dbReference type="EMBL" id="JABWSX010000001">
    <property type="protein sequence ID" value="NVL04813.1"/>
    <property type="molecule type" value="Genomic_DNA"/>
</dbReference>
<name>A0A974AE16_9BRAD</name>
<dbReference type="RefSeq" id="WP_176528986.1">
    <property type="nucleotide sequence ID" value="NZ_CP088022.1"/>
</dbReference>